<evidence type="ECO:0000259" key="2">
    <source>
        <dbReference type="Pfam" id="PF17835"/>
    </source>
</evidence>
<dbReference type="PANTHER" id="PTHR45759">
    <property type="entry name" value="NUCLEOLAR GTP-BINDING PROTEIN 1"/>
    <property type="match status" value="1"/>
</dbReference>
<organism evidence="3">
    <name type="scientific">Lotharella vacuolata</name>
    <dbReference type="NCBI Taxonomy" id="74820"/>
    <lineage>
        <taxon>Eukaryota</taxon>
        <taxon>Sar</taxon>
        <taxon>Rhizaria</taxon>
        <taxon>Cercozoa</taxon>
        <taxon>Chlorarachniophyceae</taxon>
        <taxon>Lotharella</taxon>
    </lineage>
</organism>
<dbReference type="InterPro" id="IPR041623">
    <property type="entry name" value="NOG1_N"/>
</dbReference>
<reference evidence="3" key="1">
    <citation type="journal article" date="2015" name="Genome Biol. Evol.">
        <title>Nucleomorph Genome Sequences of Two Chlorarachniophytes, Amorphochlora amoebiformis and Lotharella vacuolata.</title>
        <authorList>
            <person name="Suzuki S."/>
            <person name="Shirato S."/>
            <person name="Hirakawa Y."/>
            <person name="Ishida K."/>
        </authorList>
    </citation>
    <scope>NUCLEOTIDE SEQUENCE</scope>
    <source>
        <strain evidence="3">CCMP240</strain>
    </source>
</reference>
<dbReference type="Gene3D" id="1.20.120.1190">
    <property type="match status" value="1"/>
</dbReference>
<keyword evidence="3" id="KW-0547">Nucleotide-binding</keyword>
<sequence>MLIAKGNVFSSKQIINIMLNRIRKKFVSKSSKNYNIKRFKLCNIKKINYFSIILMNIISNINIVFPDYSNFNFLEINMIDILINKNYYYKAKSFLNLLKMKISYFSKDFIQLIKSSDSLYRCKIILKTYYCILLKKIKQQKNLFDYLKKIYRILSKIPKINTSKNGLIILNSSWTKTPISYLEKSNNTKKKFSYCFKTIKIKDCFFVKQKIKIIIVNKFFNLFKKHDTLTKILIFILIVYLKFKIMFHYEIHKNNYDYCLIFFKNITNIVRTILPEFINISLYFPHKIKHSFLKKKIFIFYIFLLKFFKKFLLKYNCKIKFLFMNLYDAKNQIHNFL</sequence>
<feature type="transmembrane region" description="Helical" evidence="1">
    <location>
        <begin position="47"/>
        <end position="65"/>
    </location>
</feature>
<evidence type="ECO:0000256" key="1">
    <source>
        <dbReference type="SAM" id="Phobius"/>
    </source>
</evidence>
<protein>
    <submittedName>
        <fullName evidence="3">RNA helicase</fullName>
    </submittedName>
</protein>
<name>A0A0H5BK50_9EUKA</name>
<accession>A0A0H5BK50</accession>
<keyword evidence="1" id="KW-0472">Membrane</keyword>
<evidence type="ECO:0000313" key="3">
    <source>
        <dbReference type="EMBL" id="BAS01560.1"/>
    </source>
</evidence>
<keyword evidence="1" id="KW-0812">Transmembrane</keyword>
<geneLocation type="nucleomorph" evidence="3"/>
<dbReference type="GO" id="GO:0004386">
    <property type="term" value="F:helicase activity"/>
    <property type="evidence" value="ECO:0007669"/>
    <property type="project" value="UniProtKB-KW"/>
</dbReference>
<dbReference type="EMBL" id="AB996600">
    <property type="protein sequence ID" value="BAS01560.1"/>
    <property type="molecule type" value="Genomic_DNA"/>
</dbReference>
<proteinExistence type="predicted"/>
<keyword evidence="1" id="KW-1133">Transmembrane helix</keyword>
<keyword evidence="3" id="KW-0378">Hydrolase</keyword>
<keyword evidence="3" id="KW-0347">Helicase</keyword>
<feature type="domain" description="NOG1 N-terminal helical" evidence="2">
    <location>
        <begin position="8"/>
        <end position="160"/>
    </location>
</feature>
<dbReference type="AlphaFoldDB" id="A0A0H5BK50"/>
<dbReference type="Pfam" id="PF17835">
    <property type="entry name" value="NOG1_N"/>
    <property type="match status" value="1"/>
</dbReference>
<keyword evidence="3" id="KW-0067">ATP-binding</keyword>
<keyword evidence="3" id="KW-0542">Nucleomorph</keyword>
<gene>
    <name evidence="3" type="primary">ngp1</name>
</gene>